<sequence length="159" mass="18611">MPSNTTALMIAKYFIWKANKEGVKLTNKKLQKLIYYAQAWNMVFKNKPLFDDKIEAWIHGPAVFSIYQEYKKYGFSTINEKVEDIEVVDIPSKDVLDKVWNTYKGYDAKYLEILTHSETPWQKARAHLDVNESSKAIISLEDMKKYYSALLEDQKGKDK</sequence>
<organism evidence="2 3">
    <name type="scientific">Candidatus Woesebacteria bacterium RIFOXYB1_FULL_38_16</name>
    <dbReference type="NCBI Taxonomy" id="1802538"/>
    <lineage>
        <taxon>Bacteria</taxon>
        <taxon>Candidatus Woeseibacteriota</taxon>
    </lineage>
</organism>
<evidence type="ECO:0000313" key="2">
    <source>
        <dbReference type="EMBL" id="OGM79830.1"/>
    </source>
</evidence>
<evidence type="ECO:0000259" key="1">
    <source>
        <dbReference type="Pfam" id="PF13274"/>
    </source>
</evidence>
<dbReference type="Pfam" id="PF13274">
    <property type="entry name" value="SocA_Panacea"/>
    <property type="match status" value="1"/>
</dbReference>
<reference evidence="2 3" key="1">
    <citation type="journal article" date="2016" name="Nat. Commun.">
        <title>Thousands of microbial genomes shed light on interconnected biogeochemical processes in an aquifer system.</title>
        <authorList>
            <person name="Anantharaman K."/>
            <person name="Brown C.T."/>
            <person name="Hug L.A."/>
            <person name="Sharon I."/>
            <person name="Castelle C.J."/>
            <person name="Probst A.J."/>
            <person name="Thomas B.C."/>
            <person name="Singh A."/>
            <person name="Wilkins M.J."/>
            <person name="Karaoz U."/>
            <person name="Brodie E.L."/>
            <person name="Williams K.H."/>
            <person name="Hubbard S.S."/>
            <person name="Banfield J.F."/>
        </authorList>
    </citation>
    <scope>NUCLEOTIDE SEQUENCE [LARGE SCALE GENOMIC DNA]</scope>
</reference>
<dbReference type="Proteomes" id="UP000178999">
    <property type="component" value="Unassembled WGS sequence"/>
</dbReference>
<dbReference type="AlphaFoldDB" id="A0A1F8CU43"/>
<dbReference type="STRING" id="1802538.A2382_04370"/>
<dbReference type="EMBL" id="MGHY01000007">
    <property type="protein sequence ID" value="OGM79830.1"/>
    <property type="molecule type" value="Genomic_DNA"/>
</dbReference>
<protein>
    <recommendedName>
        <fullName evidence="1">Antitoxin SocA-like Panacea domain-containing protein</fullName>
    </recommendedName>
</protein>
<dbReference type="InterPro" id="IPR025272">
    <property type="entry name" value="SocA_Panacea"/>
</dbReference>
<comment type="caution">
    <text evidence="2">The sequence shown here is derived from an EMBL/GenBank/DDBJ whole genome shotgun (WGS) entry which is preliminary data.</text>
</comment>
<evidence type="ECO:0000313" key="3">
    <source>
        <dbReference type="Proteomes" id="UP000178999"/>
    </source>
</evidence>
<proteinExistence type="predicted"/>
<accession>A0A1F8CU43</accession>
<name>A0A1F8CU43_9BACT</name>
<gene>
    <name evidence="2" type="ORF">A2382_04370</name>
</gene>
<feature type="domain" description="Antitoxin SocA-like Panacea" evidence="1">
    <location>
        <begin position="30"/>
        <end position="122"/>
    </location>
</feature>